<dbReference type="HOGENOM" id="CLU_006056_0_0_1"/>
<keyword evidence="6" id="KW-0732">Signal</keyword>
<reference evidence="8 9" key="1">
    <citation type="submission" date="2013-03" db="EMBL/GenBank/DDBJ databases">
        <title>The Genome Sequence of Exophiala aquamarina CBS 119918.</title>
        <authorList>
            <consortium name="The Broad Institute Genomics Platform"/>
            <person name="Cuomo C."/>
            <person name="de Hoog S."/>
            <person name="Gorbushina A."/>
            <person name="Walker B."/>
            <person name="Young S.K."/>
            <person name="Zeng Q."/>
            <person name="Gargeya S."/>
            <person name="Fitzgerald M."/>
            <person name="Haas B."/>
            <person name="Abouelleil A."/>
            <person name="Allen A.W."/>
            <person name="Alvarado L."/>
            <person name="Arachchi H.M."/>
            <person name="Berlin A.M."/>
            <person name="Chapman S.B."/>
            <person name="Gainer-Dewar J."/>
            <person name="Goldberg J."/>
            <person name="Griggs A."/>
            <person name="Gujja S."/>
            <person name="Hansen M."/>
            <person name="Howarth C."/>
            <person name="Imamovic A."/>
            <person name="Ireland A."/>
            <person name="Larimer J."/>
            <person name="McCowan C."/>
            <person name="Murphy C."/>
            <person name="Pearson M."/>
            <person name="Poon T.W."/>
            <person name="Priest M."/>
            <person name="Roberts A."/>
            <person name="Saif S."/>
            <person name="Shea T."/>
            <person name="Sisk P."/>
            <person name="Sykes S."/>
            <person name="Wortman J."/>
            <person name="Nusbaum C."/>
            <person name="Birren B."/>
        </authorList>
    </citation>
    <scope>NUCLEOTIDE SEQUENCE [LARGE SCALE GENOMIC DNA]</scope>
    <source>
        <strain evidence="8 9">CBS 119918</strain>
    </source>
</reference>
<dbReference type="Proteomes" id="UP000027920">
    <property type="component" value="Unassembled WGS sequence"/>
</dbReference>
<feature type="domain" description="Sec39" evidence="7">
    <location>
        <begin position="13"/>
        <end position="752"/>
    </location>
</feature>
<evidence type="ECO:0000256" key="3">
    <source>
        <dbReference type="ARBA" id="ARBA00022824"/>
    </source>
</evidence>
<evidence type="ECO:0000313" key="8">
    <source>
        <dbReference type="EMBL" id="KEF58725.1"/>
    </source>
</evidence>
<feature type="region of interest" description="Disordered" evidence="5">
    <location>
        <begin position="833"/>
        <end position="866"/>
    </location>
</feature>
<keyword evidence="2" id="KW-0813">Transport</keyword>
<evidence type="ECO:0000256" key="2">
    <source>
        <dbReference type="ARBA" id="ARBA00022448"/>
    </source>
</evidence>
<dbReference type="GO" id="GO:0006890">
    <property type="term" value="P:retrograde vesicle-mediated transport, Golgi to endoplasmic reticulum"/>
    <property type="evidence" value="ECO:0007669"/>
    <property type="project" value="InterPro"/>
</dbReference>
<name>A0A072PT85_9EURO</name>
<comment type="subcellular location">
    <subcellularLocation>
        <location evidence="1">Endoplasmic reticulum</location>
    </subcellularLocation>
</comment>
<dbReference type="GO" id="GO:0015031">
    <property type="term" value="P:protein transport"/>
    <property type="evidence" value="ECO:0007669"/>
    <property type="project" value="UniProtKB-KW"/>
</dbReference>
<evidence type="ECO:0000256" key="5">
    <source>
        <dbReference type="SAM" id="MobiDB-lite"/>
    </source>
</evidence>
<keyword evidence="9" id="KW-1185">Reference proteome</keyword>
<evidence type="ECO:0000259" key="7">
    <source>
        <dbReference type="Pfam" id="PF08314"/>
    </source>
</evidence>
<comment type="caution">
    <text evidence="8">The sequence shown here is derived from an EMBL/GenBank/DDBJ whole genome shotgun (WGS) entry which is preliminary data.</text>
</comment>
<dbReference type="PANTHER" id="PTHR40787:SF3">
    <property type="entry name" value="PROTEIN TRANSPORT PROTEIN SEC39"/>
    <property type="match status" value="1"/>
</dbReference>
<dbReference type="EMBL" id="AMGV01000004">
    <property type="protein sequence ID" value="KEF58725.1"/>
    <property type="molecule type" value="Genomic_DNA"/>
</dbReference>
<dbReference type="Pfam" id="PF08314">
    <property type="entry name" value="Sec39"/>
    <property type="match status" value="1"/>
</dbReference>
<dbReference type="PANTHER" id="PTHR40787">
    <property type="entry name" value="SECRETED PROTEIN"/>
    <property type="match status" value="1"/>
</dbReference>
<protein>
    <recommendedName>
        <fullName evidence="7">Sec39 domain-containing protein</fullName>
    </recommendedName>
</protein>
<evidence type="ECO:0000313" key="9">
    <source>
        <dbReference type="Proteomes" id="UP000027920"/>
    </source>
</evidence>
<dbReference type="VEuPathDB" id="FungiDB:A1O9_06651"/>
<feature type="compositionally biased region" description="Basic and acidic residues" evidence="5">
    <location>
        <begin position="889"/>
        <end position="907"/>
    </location>
</feature>
<accession>A0A072PT85</accession>
<keyword evidence="4" id="KW-0653">Protein transport</keyword>
<evidence type="ECO:0000256" key="1">
    <source>
        <dbReference type="ARBA" id="ARBA00004240"/>
    </source>
</evidence>
<dbReference type="InterPro" id="IPR013244">
    <property type="entry name" value="Sec39_domain"/>
</dbReference>
<keyword evidence="3" id="KW-0256">Endoplasmic reticulum</keyword>
<dbReference type="GO" id="GO:0005783">
    <property type="term" value="C:endoplasmic reticulum"/>
    <property type="evidence" value="ECO:0007669"/>
    <property type="project" value="UniProtKB-SubCell"/>
</dbReference>
<feature type="region of interest" description="Disordered" evidence="5">
    <location>
        <begin position="886"/>
        <end position="907"/>
    </location>
</feature>
<gene>
    <name evidence="8" type="ORF">A1O9_06651</name>
</gene>
<dbReference type="AlphaFoldDB" id="A0A072PT85"/>
<proteinExistence type="predicted"/>
<evidence type="ECO:0000256" key="6">
    <source>
        <dbReference type="SAM" id="SignalP"/>
    </source>
</evidence>
<feature type="signal peptide" evidence="6">
    <location>
        <begin position="1"/>
        <end position="22"/>
    </location>
</feature>
<sequence>MSNVSLLTDAHVLLLAVHLASNSDLDHLFILSRLRQEILPVTLIYRLLLSFYPVNQLKLSHLADFLLAVQDRPSDAPAAAEFKIDPSISTLSPKDALRRCRLLALRPNPPHAIFGSENSLTNFIINWCYRVESTGGVQPLLAFVEPFLSTDSCLRLWHATCLLPVVRLQYDFYPDAINTTGLDDFQRLSGVAGVQTLLQYAQETHEPALIARDLDDVVSPWVHGASEWKRRRVGQEVAEADGSSWDVVNVWLLAASVEHFEITGTAFVSWAGPKPSQFDPISKLDESALARFAQTGLAIIYACPELSKGALSVAKTILTKVANIVRQRPPDFTTSEPEISLDYSASRGLKEIDLLFNSLLQPDNPFTQVNASSIALVTGLLETAATLLDFNLPASMVTLARTCLFGSERQQKDELGRILQRISERSRPHVDWLSIRGRLHWLRLWTHQDMSKDSELQLGLLSKVPSEILDTQILNAALTLGHYDAVARLYLDNPTPPLPQLETENNITNAILRAYDNATDGNRERGALRPAYEMLKYFRPKLPQSSKMEDIDHLIKATHRLSFYRLDLPHGIAFRPVAIRVQKNPLKLVATALEQDPRAYTKLDDLLEIGRSLVQAHLPARVVIDDTSEPLELRLVQAELEITRLAIEAALKNSDFDTAYSYITTRLSNETTPGYDDDISWRAAYAAGKYRPVASPQGLEARIENLSQRMELLSRALVLAPVGDSLAEILGSWRRHEEEMAAFREEGVKEERASDARADAEIPGAFGLDDRELDAAELQRAMARRTWPGSTPGISYEEHAPMGLFDVAKGAATALRKSSFFPLGSTGLQDLKIRDNSTSSVQHDSKMEDATPGSPPTEGRVRKRDQVTNMVTSGIVSGMGWVLGAQAQDRNDFKSRDERPGSRSEYA</sequence>
<feature type="chain" id="PRO_5001683707" description="Sec39 domain-containing protein" evidence="6">
    <location>
        <begin position="23"/>
        <end position="907"/>
    </location>
</feature>
<dbReference type="OrthoDB" id="342024at2759"/>
<dbReference type="RefSeq" id="XP_013261315.1">
    <property type="nucleotide sequence ID" value="XM_013405861.1"/>
</dbReference>
<dbReference type="GeneID" id="25281568"/>
<organism evidence="8 9">
    <name type="scientific">Exophiala aquamarina CBS 119918</name>
    <dbReference type="NCBI Taxonomy" id="1182545"/>
    <lineage>
        <taxon>Eukaryota</taxon>
        <taxon>Fungi</taxon>
        <taxon>Dikarya</taxon>
        <taxon>Ascomycota</taxon>
        <taxon>Pezizomycotina</taxon>
        <taxon>Eurotiomycetes</taxon>
        <taxon>Chaetothyriomycetidae</taxon>
        <taxon>Chaetothyriales</taxon>
        <taxon>Herpotrichiellaceae</taxon>
        <taxon>Exophiala</taxon>
    </lineage>
</organism>
<evidence type="ECO:0000256" key="4">
    <source>
        <dbReference type="ARBA" id="ARBA00022927"/>
    </source>
</evidence>